<dbReference type="PROSITE" id="PS00137">
    <property type="entry name" value="SUBTILASE_HIS"/>
    <property type="match status" value="1"/>
</dbReference>
<protein>
    <submittedName>
        <fullName evidence="9">S8 family serine peptidase</fullName>
    </submittedName>
</protein>
<feature type="region of interest" description="Disordered" evidence="6">
    <location>
        <begin position="25"/>
        <end position="47"/>
    </location>
</feature>
<organism evidence="9 10">
    <name type="scientific">Gracilimonas sediminicola</name>
    <dbReference type="NCBI Taxonomy" id="2952158"/>
    <lineage>
        <taxon>Bacteria</taxon>
        <taxon>Pseudomonadati</taxon>
        <taxon>Balneolota</taxon>
        <taxon>Balneolia</taxon>
        <taxon>Balneolales</taxon>
        <taxon>Balneolaceae</taxon>
        <taxon>Gracilimonas</taxon>
    </lineage>
</organism>
<dbReference type="SUPFAM" id="SSF52743">
    <property type="entry name" value="Subtilisin-like"/>
    <property type="match status" value="1"/>
</dbReference>
<dbReference type="InterPro" id="IPR000209">
    <property type="entry name" value="Peptidase_S8/S53_dom"/>
</dbReference>
<comment type="similarity">
    <text evidence="1 5">Belongs to the peptidase S8 family.</text>
</comment>
<dbReference type="PANTHER" id="PTHR43806:SF11">
    <property type="entry name" value="CEREVISIN-RELATED"/>
    <property type="match status" value="1"/>
</dbReference>
<feature type="domain" description="Peptidase S8/S53" evidence="8">
    <location>
        <begin position="86"/>
        <end position="516"/>
    </location>
</feature>
<keyword evidence="4 5" id="KW-0720">Serine protease</keyword>
<dbReference type="Pfam" id="PF00082">
    <property type="entry name" value="Peptidase_S8"/>
    <property type="match status" value="1"/>
</dbReference>
<dbReference type="CDD" id="cd07483">
    <property type="entry name" value="Peptidases_S8_Subtilisin_Novo-like"/>
    <property type="match status" value="1"/>
</dbReference>
<dbReference type="RefSeq" id="WP_255135435.1">
    <property type="nucleotide sequence ID" value="NZ_JANDBC010000003.1"/>
</dbReference>
<dbReference type="InterPro" id="IPR050131">
    <property type="entry name" value="Peptidase_S8_subtilisin-like"/>
</dbReference>
<dbReference type="Proteomes" id="UP001139125">
    <property type="component" value="Unassembled WGS sequence"/>
</dbReference>
<comment type="caution">
    <text evidence="9">The sequence shown here is derived from an EMBL/GenBank/DDBJ whole genome shotgun (WGS) entry which is preliminary data.</text>
</comment>
<keyword evidence="3 5" id="KW-0378">Hydrolase</keyword>
<evidence type="ECO:0000259" key="8">
    <source>
        <dbReference type="Pfam" id="PF00082"/>
    </source>
</evidence>
<dbReference type="InterPro" id="IPR015500">
    <property type="entry name" value="Peptidase_S8_subtilisin-rel"/>
</dbReference>
<dbReference type="InterPro" id="IPR034080">
    <property type="entry name" value="Protease_P7-like_dom"/>
</dbReference>
<keyword evidence="10" id="KW-1185">Reference proteome</keyword>
<dbReference type="GO" id="GO:0005615">
    <property type="term" value="C:extracellular space"/>
    <property type="evidence" value="ECO:0007669"/>
    <property type="project" value="TreeGrafter"/>
</dbReference>
<dbReference type="GO" id="GO:0006508">
    <property type="term" value="P:proteolysis"/>
    <property type="evidence" value="ECO:0007669"/>
    <property type="project" value="UniProtKB-KW"/>
</dbReference>
<reference evidence="9" key="1">
    <citation type="submission" date="2022-06" db="EMBL/GenBank/DDBJ databases">
        <title>Gracilimonas sp. CAU 1638 isolated from sea sediment.</title>
        <authorList>
            <person name="Kim W."/>
        </authorList>
    </citation>
    <scope>NUCLEOTIDE SEQUENCE</scope>
    <source>
        <strain evidence="9">CAU 1638</strain>
    </source>
</reference>
<dbReference type="GO" id="GO:0004252">
    <property type="term" value="F:serine-type endopeptidase activity"/>
    <property type="evidence" value="ECO:0007669"/>
    <property type="project" value="UniProtKB-UniRule"/>
</dbReference>
<dbReference type="PROSITE" id="PS00138">
    <property type="entry name" value="SUBTILASE_SER"/>
    <property type="match status" value="1"/>
</dbReference>
<keyword evidence="2 5" id="KW-0645">Protease</keyword>
<dbReference type="InterPro" id="IPR036852">
    <property type="entry name" value="Peptidase_S8/S53_dom_sf"/>
</dbReference>
<dbReference type="PROSITE" id="PS51892">
    <property type="entry name" value="SUBTILASE"/>
    <property type="match status" value="1"/>
</dbReference>
<dbReference type="InterPro" id="IPR023828">
    <property type="entry name" value="Peptidase_S8_Ser-AS"/>
</dbReference>
<feature type="active site" description="Charge relay system" evidence="5">
    <location>
        <position position="94"/>
    </location>
</feature>
<evidence type="ECO:0000256" key="6">
    <source>
        <dbReference type="SAM" id="MobiDB-lite"/>
    </source>
</evidence>
<dbReference type="InterPro" id="IPR022398">
    <property type="entry name" value="Peptidase_S8_His-AS"/>
</dbReference>
<feature type="chain" id="PRO_5040794694" evidence="7">
    <location>
        <begin position="22"/>
        <end position="556"/>
    </location>
</feature>
<evidence type="ECO:0000256" key="1">
    <source>
        <dbReference type="ARBA" id="ARBA00011073"/>
    </source>
</evidence>
<evidence type="ECO:0000256" key="4">
    <source>
        <dbReference type="ARBA" id="ARBA00022825"/>
    </source>
</evidence>
<feature type="signal peptide" evidence="7">
    <location>
        <begin position="1"/>
        <end position="21"/>
    </location>
</feature>
<evidence type="ECO:0000256" key="7">
    <source>
        <dbReference type="SAM" id="SignalP"/>
    </source>
</evidence>
<feature type="active site" description="Charge relay system" evidence="5">
    <location>
        <position position="480"/>
    </location>
</feature>
<evidence type="ECO:0000313" key="9">
    <source>
        <dbReference type="EMBL" id="MCP9292544.1"/>
    </source>
</evidence>
<dbReference type="PROSITE" id="PS51257">
    <property type="entry name" value="PROKAR_LIPOPROTEIN"/>
    <property type="match status" value="1"/>
</dbReference>
<evidence type="ECO:0000256" key="5">
    <source>
        <dbReference type="PROSITE-ProRule" id="PRU01240"/>
    </source>
</evidence>
<dbReference type="AlphaFoldDB" id="A0A9X2RI59"/>
<dbReference type="Gene3D" id="3.40.50.200">
    <property type="entry name" value="Peptidase S8/S53 domain"/>
    <property type="match status" value="2"/>
</dbReference>
<evidence type="ECO:0000256" key="2">
    <source>
        <dbReference type="ARBA" id="ARBA00022670"/>
    </source>
</evidence>
<gene>
    <name evidence="9" type="ORF">NM125_13230</name>
</gene>
<accession>A0A9X2RI59</accession>
<dbReference type="PRINTS" id="PR00723">
    <property type="entry name" value="SUBTILISIN"/>
</dbReference>
<dbReference type="EMBL" id="JANDBC010000003">
    <property type="protein sequence ID" value="MCP9292544.1"/>
    <property type="molecule type" value="Genomic_DNA"/>
</dbReference>
<dbReference type="PANTHER" id="PTHR43806">
    <property type="entry name" value="PEPTIDASE S8"/>
    <property type="match status" value="1"/>
</dbReference>
<keyword evidence="7" id="KW-0732">Signal</keyword>
<name>A0A9X2RI59_9BACT</name>
<evidence type="ECO:0000256" key="3">
    <source>
        <dbReference type="ARBA" id="ARBA00022801"/>
    </source>
</evidence>
<proteinExistence type="inferred from homology"/>
<evidence type="ECO:0000313" key="10">
    <source>
        <dbReference type="Proteomes" id="UP001139125"/>
    </source>
</evidence>
<feature type="active site" description="Charge relay system" evidence="5">
    <location>
        <position position="312"/>
    </location>
</feature>
<sequence>MNLTSKLFTLLFVTLFTVSCAGTKSTTETTSSSEKETDTEMVSESEAEKITATETWHLTPSDATPYYGTGVERAYADFLAAKSPKQKVIVAIIDSGTDIDHEDLQENVWVNEDEIPGNNADDDGNGYVDDIYGWNFIGGPDSTHVDKDTYEVTRLYAKLSEKYAGMSEDSVAEENQDEFDYYKEIKAAFERRKEQNDRELTQVGQSRQAIMFAKQALGVSNIDSLSAEDLEIKSGDTQQVQQAKQIMNYLKSNGATESDIQDLEDYYEHVQGLANYGLNPDFNPRDIVGDDYDDLSNRFYGNNDVTGPSSEHGTHVAGIVGAIRNNNLGAMGIADIELMILRTVPDGDERDKDVANAIRYAAENGADVINMSFGKGYSPQKFYVDDAMQFADSMGVLMISGSGNGSDNVDSTDSYPTRFYENGGFAKNYLSVGATSWESDSTLVASFSNYGKETVDLFAPGVDVYSTYPDDEYKMESGTSMASPVVAGVAALIMSYYPELTATEVKEIMLKTVTKVDQVVYKPGTDEPIHFSELSATGGIINAYDALKMAEERVNP</sequence>